<evidence type="ECO:0000313" key="2">
    <source>
        <dbReference type="EMBL" id="MTD15096.1"/>
    </source>
</evidence>
<accession>A0A7K1FLV9</accession>
<sequence length="183" mass="18800">MNTRTVITRSIAALAATGATLLLVAGTASAAEPSGPDEQAACTSNYHAGAQSVDLTIQNNTGQTITLVGAHTTDGGDGHWGARPQATLAPGACEELTGYSDDPLSDYYITATYQLPDGTYLPFSAASGSDSYNTQVFTSGGFSGSAPGSFSGKWDFNWAMTDTHWAGSEHIHTTIAAEPGTTS</sequence>
<gene>
    <name evidence="2" type="ORF">GIS00_14225</name>
</gene>
<dbReference type="RefSeq" id="WP_154769058.1">
    <property type="nucleotide sequence ID" value="NZ_WLYK01000005.1"/>
</dbReference>
<evidence type="ECO:0000313" key="3">
    <source>
        <dbReference type="Proteomes" id="UP000460221"/>
    </source>
</evidence>
<dbReference type="Proteomes" id="UP000460221">
    <property type="component" value="Unassembled WGS sequence"/>
</dbReference>
<organism evidence="2 3">
    <name type="scientific">Nakamurella alba</name>
    <dbReference type="NCBI Taxonomy" id="2665158"/>
    <lineage>
        <taxon>Bacteria</taxon>
        <taxon>Bacillati</taxon>
        <taxon>Actinomycetota</taxon>
        <taxon>Actinomycetes</taxon>
        <taxon>Nakamurellales</taxon>
        <taxon>Nakamurellaceae</taxon>
        <taxon>Nakamurella</taxon>
    </lineage>
</organism>
<feature type="chain" id="PRO_5029896210" description="Secreted protein" evidence="1">
    <location>
        <begin position="31"/>
        <end position="183"/>
    </location>
</feature>
<keyword evidence="3" id="KW-1185">Reference proteome</keyword>
<evidence type="ECO:0000256" key="1">
    <source>
        <dbReference type="SAM" id="SignalP"/>
    </source>
</evidence>
<keyword evidence="1" id="KW-0732">Signal</keyword>
<dbReference type="EMBL" id="WLYK01000005">
    <property type="protein sequence ID" value="MTD15096.1"/>
    <property type="molecule type" value="Genomic_DNA"/>
</dbReference>
<dbReference type="Gene3D" id="2.60.270.50">
    <property type="match status" value="1"/>
</dbReference>
<reference evidence="2 3" key="1">
    <citation type="submission" date="2019-11" db="EMBL/GenBank/DDBJ databases">
        <authorList>
            <person name="Jiang L.-Q."/>
        </authorList>
    </citation>
    <scope>NUCLEOTIDE SEQUENCE [LARGE SCALE GENOMIC DNA]</scope>
    <source>
        <strain evidence="2 3">YIM 132087</strain>
    </source>
</reference>
<feature type="signal peptide" evidence="1">
    <location>
        <begin position="1"/>
        <end position="30"/>
    </location>
</feature>
<proteinExistence type="predicted"/>
<comment type="caution">
    <text evidence="2">The sequence shown here is derived from an EMBL/GenBank/DDBJ whole genome shotgun (WGS) entry which is preliminary data.</text>
</comment>
<evidence type="ECO:0008006" key="4">
    <source>
        <dbReference type="Google" id="ProtNLM"/>
    </source>
</evidence>
<dbReference type="AlphaFoldDB" id="A0A7K1FLV9"/>
<name>A0A7K1FLV9_9ACTN</name>
<protein>
    <recommendedName>
        <fullName evidence="4">Secreted protein</fullName>
    </recommendedName>
</protein>